<dbReference type="InterPro" id="IPR012341">
    <property type="entry name" value="6hp_glycosidase-like_sf"/>
</dbReference>
<dbReference type="KEGG" id="sna:Snas_3486"/>
<proteinExistence type="predicted"/>
<keyword evidence="1" id="KW-0479">Metal-binding</keyword>
<dbReference type="PRINTS" id="PR01955">
    <property type="entry name" value="LANCFRANKIA"/>
</dbReference>
<dbReference type="InterPro" id="IPR017146">
    <property type="entry name" value="Lanti_2_LanM"/>
</dbReference>
<dbReference type="Gene3D" id="1.50.10.10">
    <property type="match status" value="1"/>
</dbReference>
<dbReference type="GO" id="GO:0046872">
    <property type="term" value="F:metal ion binding"/>
    <property type="evidence" value="ECO:0007669"/>
    <property type="project" value="UniProtKB-KW"/>
</dbReference>
<dbReference type="PIRSF" id="PIRSF037228">
    <property type="entry name" value="Lant_mod_RumM"/>
    <property type="match status" value="1"/>
</dbReference>
<dbReference type="Proteomes" id="UP000000844">
    <property type="component" value="Chromosome"/>
</dbReference>
<feature type="domain" description="Lantibiotic biosynthesis protein dehydration" evidence="2">
    <location>
        <begin position="233"/>
        <end position="611"/>
    </location>
</feature>
<feature type="binding site" evidence="1">
    <location>
        <position position="1002"/>
    </location>
    <ligand>
        <name>Zn(2+)</name>
        <dbReference type="ChEBI" id="CHEBI:29105"/>
    </ligand>
</feature>
<name>D3PVN5_STANL</name>
<dbReference type="InterPro" id="IPR025410">
    <property type="entry name" value="Lant_dehyd"/>
</dbReference>
<feature type="binding site" evidence="1">
    <location>
        <position position="954"/>
    </location>
    <ligand>
        <name>Zn(2+)</name>
        <dbReference type="ChEBI" id="CHEBI:29105"/>
    </ligand>
</feature>
<sequence length="1093" mass="119570">MKPEAGVADVPASGFASLATERTTVNFVSDPRTAALHLAEPLADRLASTPLTDGSEATARLERWRDREPFDNERHWRDRLAADGLDEDLLARLLGETSADLERRLPRPWWTGWLTEAATEPQVAPEEAPSTEGEPFLAPVADDLVGPAVRRLRADLERLCERAARFDPAALVEQLRTGLAWRLHAMLGRTMTLELHLARNRGELTAAEPAERFAQFLTLARDPAWRRGLFFRYPVLARQLTIGVEQWYANNLRLAERIAADTEVLSRRFADGADLGKVTSISADAGDQHRGGQTVAIVTWDSGLRLVYKPRSMRLDQTFSALVDWLNDAGLTHPLRTVECLDRGDYGWSEFLVAEPCRDAAGVRRFYHRQGALLALLGLLRTNDMHAENLMALDEQPVLVDLETLFQPRLPDTNEQLTGAEQLAQQATAASVLQVGLLPAPAWVTREGRAVDISGLGHLPGQQTSMPVPTLSGIGTDDMRVKLERVAMDLPDHRPVAADIPLNLLDYADDLLAGYTEMHRLCRTRRADLLAEDGPLAAFGGMRVRVLLQSTVTYSTLFRTGFHPDVLRDALDRERHFDFLWRRIERTPALTAAIAAERRDLWRNDVPYFEADTDGPVVYDSEGAAVEGLTVIGGLDLTRDALRDWDEEHLREQLAQIRGSLAAAAINTVARFEYPVYSSPEVAEPAAPEEFVRAADRIGVHLRSRAFVAGDSAQWLGLSSHMGRNWSLGPLTPDLFNGVAGVALFLAELSRATGDSSYAVLARQATVTIRRQVERDPHILHGMAGLPGIAYTFCRLADLLGDESLRDDAVGLAERTRAHDSPDAEFDIVGGAAGTIAALRVLHDQRPESPAAEVIRAAADRLLDAAEAQDAGIAWLPAMMRENNLASRPPSGFGHGTGGIAWALAQAGGVLGEDRYARAAQDAITYERSLFRPGDGTWQDVRDPDGKAMTCAWCHGAVGIGLSRVGMRDLVPGDRAAIDEEITVALDTARRDGFGISHSLCHGDMGAVELFLSAASLHDGPELRDETIRRATSVLRTVETEGWICGLPFGEPTPSLMVGLAGIGYGLLRLNDPTRVPSVLTMAVPTPPQRIQR</sequence>
<dbReference type="GO" id="GO:0005975">
    <property type="term" value="P:carbohydrate metabolic process"/>
    <property type="evidence" value="ECO:0007669"/>
    <property type="project" value="InterPro"/>
</dbReference>
<accession>D3PVN5</accession>
<keyword evidence="4" id="KW-1185">Reference proteome</keyword>
<dbReference type="CDD" id="cd04792">
    <property type="entry name" value="LanM-like"/>
    <property type="match status" value="1"/>
</dbReference>
<dbReference type="NCBIfam" id="TIGR03897">
    <property type="entry name" value="lanti_2_LanM"/>
    <property type="match status" value="1"/>
</dbReference>
<dbReference type="Pfam" id="PF05147">
    <property type="entry name" value="LANC_like"/>
    <property type="match status" value="1"/>
</dbReference>
<dbReference type="HOGENOM" id="CLU_009398_1_1_11"/>
<dbReference type="Pfam" id="PF13575">
    <property type="entry name" value="DUF4135"/>
    <property type="match status" value="1"/>
</dbReference>
<dbReference type="SUPFAM" id="SSF158745">
    <property type="entry name" value="LanC-like"/>
    <property type="match status" value="1"/>
</dbReference>
<protein>
    <submittedName>
        <fullName evidence="3">Lanthionine synthetase C family protein</fullName>
    </submittedName>
</protein>
<evidence type="ECO:0000313" key="3">
    <source>
        <dbReference type="EMBL" id="ADD43149.1"/>
    </source>
</evidence>
<feature type="binding site" evidence="1">
    <location>
        <position position="1001"/>
    </location>
    <ligand>
        <name>Zn(2+)</name>
        <dbReference type="ChEBI" id="CHEBI:29105"/>
    </ligand>
</feature>
<gene>
    <name evidence="3" type="ordered locus">Snas_3486</name>
</gene>
<dbReference type="InterPro" id="IPR007822">
    <property type="entry name" value="LANC-like"/>
</dbReference>
<dbReference type="EMBL" id="CP001778">
    <property type="protein sequence ID" value="ADD43149.1"/>
    <property type="molecule type" value="Genomic_DNA"/>
</dbReference>
<dbReference type="GO" id="GO:0031179">
    <property type="term" value="P:peptide modification"/>
    <property type="evidence" value="ECO:0007669"/>
    <property type="project" value="InterPro"/>
</dbReference>
<dbReference type="OrthoDB" id="9148343at2"/>
<evidence type="ECO:0000259" key="2">
    <source>
        <dbReference type="Pfam" id="PF13575"/>
    </source>
</evidence>
<dbReference type="STRING" id="446470.Snas_3486"/>
<organism evidence="3 4">
    <name type="scientific">Stackebrandtia nassauensis (strain DSM 44728 / CIP 108903 / NRRL B-16338 / NBRC 102104 / LLR-40K-21)</name>
    <dbReference type="NCBI Taxonomy" id="446470"/>
    <lineage>
        <taxon>Bacteria</taxon>
        <taxon>Bacillati</taxon>
        <taxon>Actinomycetota</taxon>
        <taxon>Actinomycetes</taxon>
        <taxon>Glycomycetales</taxon>
        <taxon>Glycomycetaceae</taxon>
        <taxon>Stackebrandtia</taxon>
    </lineage>
</organism>
<dbReference type="PRINTS" id="PR01950">
    <property type="entry name" value="LANCSUPER"/>
</dbReference>
<keyword evidence="1" id="KW-0862">Zinc</keyword>
<reference evidence="3 4" key="1">
    <citation type="journal article" date="2009" name="Stand. Genomic Sci.">
        <title>Complete genome sequence of Stackebrandtia nassauensis type strain (LLR-40K-21).</title>
        <authorList>
            <person name="Munk C."/>
            <person name="Lapidus A."/>
            <person name="Copeland A."/>
            <person name="Jando M."/>
            <person name="Mayilraj S."/>
            <person name="Glavina Del Rio T."/>
            <person name="Nolan M."/>
            <person name="Chen F."/>
            <person name="Lucas S."/>
            <person name="Tice H."/>
            <person name="Cheng J.F."/>
            <person name="Han C."/>
            <person name="Detter J.C."/>
            <person name="Bruce D."/>
            <person name="Goodwin L."/>
            <person name="Chain P."/>
            <person name="Pitluck S."/>
            <person name="Goker M."/>
            <person name="Ovchinikova G."/>
            <person name="Pati A."/>
            <person name="Ivanova N."/>
            <person name="Mavromatis K."/>
            <person name="Chen A."/>
            <person name="Palaniappan K."/>
            <person name="Land M."/>
            <person name="Hauser L."/>
            <person name="Chang Y.J."/>
            <person name="Jeffries C.D."/>
            <person name="Bristow J."/>
            <person name="Eisen J.A."/>
            <person name="Markowitz V."/>
            <person name="Hugenholtz P."/>
            <person name="Kyrpides N.C."/>
            <person name="Klenk H.P."/>
        </authorList>
    </citation>
    <scope>NUCLEOTIDE SEQUENCE [LARGE SCALE GENOMIC DNA]</scope>
    <source>
        <strain evidence="4">DSM 44728 / CIP 108903 / NRRL B-16338 / NBRC 102104 / LLR-40K-21</strain>
    </source>
</reference>
<dbReference type="SMART" id="SM01260">
    <property type="entry name" value="LANC_like"/>
    <property type="match status" value="1"/>
</dbReference>
<evidence type="ECO:0000313" key="4">
    <source>
        <dbReference type="Proteomes" id="UP000000844"/>
    </source>
</evidence>
<evidence type="ECO:0000256" key="1">
    <source>
        <dbReference type="PIRSR" id="PIRSR607822-1"/>
    </source>
</evidence>
<dbReference type="AlphaFoldDB" id="D3PVN5"/>
<dbReference type="eggNOG" id="COG4403">
    <property type="taxonomic scope" value="Bacteria"/>
</dbReference>